<evidence type="ECO:0000256" key="2">
    <source>
        <dbReference type="SAM" id="Phobius"/>
    </source>
</evidence>
<evidence type="ECO:0000313" key="4">
    <source>
        <dbReference type="EMBL" id="MDI6449468.1"/>
    </source>
</evidence>
<dbReference type="Pfam" id="PF01476">
    <property type="entry name" value="LysM"/>
    <property type="match status" value="1"/>
</dbReference>
<evidence type="ECO:0000256" key="1">
    <source>
        <dbReference type="SAM" id="MobiDB-lite"/>
    </source>
</evidence>
<dbReference type="SUPFAM" id="SSF54106">
    <property type="entry name" value="LysM domain"/>
    <property type="match status" value="1"/>
</dbReference>
<accession>A0AAW6TV31</accession>
<dbReference type="InterPro" id="IPR052196">
    <property type="entry name" value="Bact_Kbp"/>
</dbReference>
<evidence type="ECO:0000313" key="5">
    <source>
        <dbReference type="Proteomes" id="UP001431776"/>
    </source>
</evidence>
<protein>
    <submittedName>
        <fullName evidence="4">LysM peptidoglycan-binding domain-containing protein</fullName>
    </submittedName>
</protein>
<keyword evidence="2" id="KW-0812">Transmembrane</keyword>
<keyword evidence="5" id="KW-1185">Reference proteome</keyword>
<dbReference type="EMBL" id="JASCXX010000010">
    <property type="protein sequence ID" value="MDI6449468.1"/>
    <property type="molecule type" value="Genomic_DNA"/>
</dbReference>
<comment type="caution">
    <text evidence="4">The sequence shown here is derived from an EMBL/GenBank/DDBJ whole genome shotgun (WGS) entry which is preliminary data.</text>
</comment>
<evidence type="ECO:0000259" key="3">
    <source>
        <dbReference type="PROSITE" id="PS51782"/>
    </source>
</evidence>
<dbReference type="PROSITE" id="PS51782">
    <property type="entry name" value="LYSM"/>
    <property type="match status" value="1"/>
</dbReference>
<gene>
    <name evidence="4" type="ORF">QJ522_10480</name>
</gene>
<feature type="transmembrane region" description="Helical" evidence="2">
    <location>
        <begin position="7"/>
        <end position="25"/>
    </location>
</feature>
<proteinExistence type="predicted"/>
<dbReference type="Proteomes" id="UP001431776">
    <property type="component" value="Unassembled WGS sequence"/>
</dbReference>
<dbReference type="CDD" id="cd00118">
    <property type="entry name" value="LysM"/>
    <property type="match status" value="1"/>
</dbReference>
<name>A0AAW6TV31_9BACT</name>
<feature type="domain" description="LysM" evidence="3">
    <location>
        <begin position="118"/>
        <end position="167"/>
    </location>
</feature>
<dbReference type="InterPro" id="IPR018392">
    <property type="entry name" value="LysM"/>
</dbReference>
<dbReference type="RefSeq" id="WP_349244874.1">
    <property type="nucleotide sequence ID" value="NZ_JASCXX010000010.1"/>
</dbReference>
<dbReference type="PANTHER" id="PTHR34700">
    <property type="entry name" value="POTASSIUM BINDING PROTEIN KBP"/>
    <property type="match status" value="1"/>
</dbReference>
<dbReference type="AlphaFoldDB" id="A0AAW6TV31"/>
<dbReference type="SMART" id="SM00257">
    <property type="entry name" value="LysM"/>
    <property type="match status" value="1"/>
</dbReference>
<dbReference type="PANTHER" id="PTHR34700:SF4">
    <property type="entry name" value="PHAGE-LIKE ELEMENT PBSX PROTEIN XKDP"/>
    <property type="match status" value="1"/>
</dbReference>
<keyword evidence="2" id="KW-0472">Membrane</keyword>
<keyword evidence="2" id="KW-1133">Transmembrane helix</keyword>
<organism evidence="4 5">
    <name type="scientific">Anaerobaca lacustris</name>
    <dbReference type="NCBI Taxonomy" id="3044600"/>
    <lineage>
        <taxon>Bacteria</taxon>
        <taxon>Pseudomonadati</taxon>
        <taxon>Planctomycetota</taxon>
        <taxon>Phycisphaerae</taxon>
        <taxon>Sedimentisphaerales</taxon>
        <taxon>Anaerobacaceae</taxon>
        <taxon>Anaerobaca</taxon>
    </lineage>
</organism>
<dbReference type="InterPro" id="IPR036779">
    <property type="entry name" value="LysM_dom_sf"/>
</dbReference>
<dbReference type="Gene3D" id="3.10.350.10">
    <property type="entry name" value="LysM domain"/>
    <property type="match status" value="1"/>
</dbReference>
<reference evidence="4" key="1">
    <citation type="submission" date="2023-05" db="EMBL/GenBank/DDBJ databases">
        <title>Anaerotaeda fermentans gen. nov., sp. nov., a novel anaerobic planctomycete of the new family within the order Sedimentisphaerales isolated from Taman Peninsula, Russia.</title>
        <authorList>
            <person name="Khomyakova M.A."/>
            <person name="Merkel A.Y."/>
            <person name="Slobodkin A.I."/>
        </authorList>
    </citation>
    <scope>NUCLEOTIDE SEQUENCE</scope>
    <source>
        <strain evidence="4">M17dextr</strain>
    </source>
</reference>
<feature type="region of interest" description="Disordered" evidence="1">
    <location>
        <begin position="40"/>
        <end position="111"/>
    </location>
</feature>
<sequence length="168" mass="18306">MDRDFKIGVICGVVLAGLALVWVATRPTLTTQARMFSPSVASLQEDREPADSAPAEPDRTTAATTPPPSSDIPPAERILGQAEPSRAERPAAVVEPQPAARQSDSAVHEQDQKITTTRFHIVQKDETLSAISQQYYGTANQWRKILAANEQNIKDANRIRPGTKLIIP</sequence>